<dbReference type="InterPro" id="IPR008969">
    <property type="entry name" value="CarboxyPept-like_regulatory"/>
</dbReference>
<keyword evidence="6" id="KW-0998">Cell outer membrane</keyword>
<evidence type="ECO:0000256" key="2">
    <source>
        <dbReference type="ARBA" id="ARBA00022448"/>
    </source>
</evidence>
<protein>
    <submittedName>
        <fullName evidence="10">TonB-dependent receptor</fullName>
    </submittedName>
</protein>
<dbReference type="Gene3D" id="2.170.130.10">
    <property type="entry name" value="TonB-dependent receptor, plug domain"/>
    <property type="match status" value="1"/>
</dbReference>
<dbReference type="InterPro" id="IPR012910">
    <property type="entry name" value="Plug_dom"/>
</dbReference>
<evidence type="ECO:0000256" key="1">
    <source>
        <dbReference type="ARBA" id="ARBA00004571"/>
    </source>
</evidence>
<evidence type="ECO:0000313" key="10">
    <source>
        <dbReference type="EMBL" id="HHL43161.1"/>
    </source>
</evidence>
<dbReference type="Pfam" id="PF13620">
    <property type="entry name" value="CarboxypepD_reg"/>
    <property type="match status" value="1"/>
</dbReference>
<feature type="domain" description="TonB-dependent receptor plug" evidence="8">
    <location>
        <begin position="146"/>
        <end position="243"/>
    </location>
</feature>
<dbReference type="Pfam" id="PF25183">
    <property type="entry name" value="OMP_b-brl_4"/>
    <property type="match status" value="1"/>
</dbReference>
<comment type="caution">
    <text evidence="10">The sequence shown here is derived from an EMBL/GenBank/DDBJ whole genome shotgun (WGS) entry which is preliminary data.</text>
</comment>
<feature type="chain" id="PRO_5028392963" evidence="7">
    <location>
        <begin position="32"/>
        <end position="1025"/>
    </location>
</feature>
<dbReference type="Gene3D" id="2.60.40.1120">
    <property type="entry name" value="Carboxypeptidase-like, regulatory domain"/>
    <property type="match status" value="1"/>
</dbReference>
<name>A0A7C5QPN5_9PROT</name>
<dbReference type="GO" id="GO:0044718">
    <property type="term" value="P:siderophore transmembrane transport"/>
    <property type="evidence" value="ECO:0007669"/>
    <property type="project" value="TreeGrafter"/>
</dbReference>
<gene>
    <name evidence="10" type="ORF">ENJ42_06055</name>
</gene>
<dbReference type="GO" id="GO:0009279">
    <property type="term" value="C:cell outer membrane"/>
    <property type="evidence" value="ECO:0007669"/>
    <property type="project" value="UniProtKB-SubCell"/>
</dbReference>
<dbReference type="EMBL" id="DRMJ01000311">
    <property type="protein sequence ID" value="HHL43161.1"/>
    <property type="molecule type" value="Genomic_DNA"/>
</dbReference>
<evidence type="ECO:0000259" key="8">
    <source>
        <dbReference type="Pfam" id="PF07715"/>
    </source>
</evidence>
<dbReference type="InterPro" id="IPR037066">
    <property type="entry name" value="Plug_dom_sf"/>
</dbReference>
<keyword evidence="3" id="KW-1134">Transmembrane beta strand</keyword>
<dbReference type="SUPFAM" id="SSF56935">
    <property type="entry name" value="Porins"/>
    <property type="match status" value="1"/>
</dbReference>
<dbReference type="InterPro" id="IPR036942">
    <property type="entry name" value="Beta-barrel_TonB_sf"/>
</dbReference>
<evidence type="ECO:0000256" key="4">
    <source>
        <dbReference type="ARBA" id="ARBA00022692"/>
    </source>
</evidence>
<dbReference type="PANTHER" id="PTHR30069:SF46">
    <property type="entry name" value="OAR PROTEIN"/>
    <property type="match status" value="1"/>
</dbReference>
<keyword evidence="7" id="KW-0732">Signal</keyword>
<evidence type="ECO:0000256" key="3">
    <source>
        <dbReference type="ARBA" id="ARBA00022452"/>
    </source>
</evidence>
<dbReference type="SUPFAM" id="SSF49464">
    <property type="entry name" value="Carboxypeptidase regulatory domain-like"/>
    <property type="match status" value="1"/>
</dbReference>
<keyword evidence="10" id="KW-0675">Receptor</keyword>
<evidence type="ECO:0000259" key="9">
    <source>
        <dbReference type="Pfam" id="PF25183"/>
    </source>
</evidence>
<dbReference type="GO" id="GO:0015344">
    <property type="term" value="F:siderophore uptake transmembrane transporter activity"/>
    <property type="evidence" value="ECO:0007669"/>
    <property type="project" value="TreeGrafter"/>
</dbReference>
<dbReference type="InterPro" id="IPR057601">
    <property type="entry name" value="Oar-like_b-barrel"/>
</dbReference>
<comment type="subcellular location">
    <subcellularLocation>
        <location evidence="1">Cell outer membrane</location>
        <topology evidence="1">Multi-pass membrane protein</topology>
    </subcellularLocation>
</comment>
<dbReference type="Proteomes" id="UP000885830">
    <property type="component" value="Unassembled WGS sequence"/>
</dbReference>
<feature type="signal peptide" evidence="7">
    <location>
        <begin position="1"/>
        <end position="31"/>
    </location>
</feature>
<dbReference type="InterPro" id="IPR039426">
    <property type="entry name" value="TonB-dep_rcpt-like"/>
</dbReference>
<keyword evidence="5" id="KW-0472">Membrane</keyword>
<proteinExistence type="predicted"/>
<evidence type="ECO:0000256" key="7">
    <source>
        <dbReference type="SAM" id="SignalP"/>
    </source>
</evidence>
<evidence type="ECO:0000256" key="6">
    <source>
        <dbReference type="ARBA" id="ARBA00023237"/>
    </source>
</evidence>
<evidence type="ECO:0000256" key="5">
    <source>
        <dbReference type="ARBA" id="ARBA00023136"/>
    </source>
</evidence>
<dbReference type="Gene3D" id="2.40.170.20">
    <property type="entry name" value="TonB-dependent receptor, beta-barrel domain"/>
    <property type="match status" value="1"/>
</dbReference>
<accession>A0A7C5QPN5</accession>
<organism evidence="10">
    <name type="scientific">Hellea balneolensis</name>
    <dbReference type="NCBI Taxonomy" id="287478"/>
    <lineage>
        <taxon>Bacteria</taxon>
        <taxon>Pseudomonadati</taxon>
        <taxon>Pseudomonadota</taxon>
        <taxon>Alphaproteobacteria</taxon>
        <taxon>Maricaulales</taxon>
        <taxon>Robiginitomaculaceae</taxon>
        <taxon>Hellea</taxon>
    </lineage>
</organism>
<keyword evidence="2" id="KW-0813">Transport</keyword>
<reference evidence="10" key="1">
    <citation type="journal article" date="2020" name="mSystems">
        <title>Genome- and Community-Level Interaction Insights into Carbon Utilization and Element Cycling Functions of Hydrothermarchaeota in Hydrothermal Sediment.</title>
        <authorList>
            <person name="Zhou Z."/>
            <person name="Liu Y."/>
            <person name="Xu W."/>
            <person name="Pan J."/>
            <person name="Luo Z.H."/>
            <person name="Li M."/>
        </authorList>
    </citation>
    <scope>NUCLEOTIDE SEQUENCE [LARGE SCALE GENOMIC DNA]</scope>
    <source>
        <strain evidence="10">HyVt-485</strain>
    </source>
</reference>
<dbReference type="AlphaFoldDB" id="A0A7C5QPN5"/>
<keyword evidence="4" id="KW-0812">Transmembrane</keyword>
<feature type="domain" description="TonB-dependent transporter Oar-like beta-barrel" evidence="9">
    <location>
        <begin position="251"/>
        <end position="898"/>
    </location>
</feature>
<dbReference type="Pfam" id="PF07715">
    <property type="entry name" value="Plug"/>
    <property type="match status" value="1"/>
</dbReference>
<dbReference type="PANTHER" id="PTHR30069">
    <property type="entry name" value="TONB-DEPENDENT OUTER MEMBRANE RECEPTOR"/>
    <property type="match status" value="1"/>
</dbReference>
<sequence>MNKLTKSTVLAGLLGASTIAMTMALSTTASAQVTTSGVTGTVTTTDGSPIANATITLLNTSTGYARTVGTDASGNFAVRNLPVGGAYNVSAVADGMQGKRIEGLKLSLGGTSTLNFALESATAIDEIIVVGTKQVLADVAVGPSASFGQAVLEDAPSINRNIADIIRLDPRVYIDESRGDINSVQCVGQSSRFNSITLDGVSMNDSFGLNSNGYPTERMPFPFDAIEQVSVEIAPFDVKYGGFTACNINSVTKSGTNEFHGGAFIDYTSDGLRGGKVDGRDTAFNKFDEIRYGVNINGPIIKDKLFFSVAYEKLEGANTYDTLQTIGSGAPGSFTVSQAELDRIAAIAQSVYSYDVGNIPTSNDNFDEKLLVKLDWNVSDKHRATLTYDYNNGNNFVRSDGDSDEFEFSKHLYERGAKLQSIAGALYSDWTENFSTELRVGYLDLDNRQVSVGGTDFGEIQIRTPGGVTVYLGGDDSRQSNKLKYSILDLSLRANYDWKDHSFLFGAERKDLDIFNLFIQHTETEIRFRSIDDFENALADRIYYNNSPTHNPNNAAADWGYAINSIYAQDDFQVFDNLSMIAGLRYDWYTTSDLPTNNPTFEAEYGFSNSQTLDGEGLIQPRFAFTWDASDTFQVRGGIGRYSGGNPNVWLSNNYSANNIDQVGALIRAGRGAFSGGPIDLHSLTYTDAEDGVPNFAGYAIPTVLHDSVSTGVGSNFEINYLDPNFKIPSDWKYAIGATWRPDFDTGEGLFGGEWLFQADLLWSKSKDTAIVQRGDLVATGTEVVDVDGDGTPETTIPTYSSPVMGSFVLTNSPIGNEAFVASIGASKSWDNGFRATLGYAYSDAKDVQPMTSSVAFSNYNNRAFRDPQEIILATSNYNIKHRVTGSVSYKHDFFKGYDTGIFAFFQHSSGRPYSLVGGRPNNFYHFTPFLGGDGILLPGEVRNGRTGPSWTKVDLKLTQEIPGFRANDRAQVFMVIDNLTNLINNEWGVLKLPGFPRTLQVGQPFTTIDNASAYEIRFGAKYDF</sequence>